<evidence type="ECO:0000259" key="5">
    <source>
        <dbReference type="Pfam" id="PF00135"/>
    </source>
</evidence>
<dbReference type="InterPro" id="IPR029058">
    <property type="entry name" value="AB_hydrolase_fold"/>
</dbReference>
<dbReference type="PANTHER" id="PTHR11559">
    <property type="entry name" value="CARBOXYLESTERASE"/>
    <property type="match status" value="1"/>
</dbReference>
<accession>A0A158FVW1</accession>
<dbReference type="Proteomes" id="UP000054770">
    <property type="component" value="Unassembled WGS sequence"/>
</dbReference>
<organism evidence="6 7">
    <name type="scientific">Caballeronia choica</name>
    <dbReference type="NCBI Taxonomy" id="326476"/>
    <lineage>
        <taxon>Bacteria</taxon>
        <taxon>Pseudomonadati</taxon>
        <taxon>Pseudomonadota</taxon>
        <taxon>Betaproteobacteria</taxon>
        <taxon>Burkholderiales</taxon>
        <taxon>Burkholderiaceae</taxon>
        <taxon>Caballeronia</taxon>
    </lineage>
</organism>
<dbReference type="PRINTS" id="PR00878">
    <property type="entry name" value="CHOLNESTRASE"/>
</dbReference>
<gene>
    <name evidence="6" type="ORF">AWB68_01025</name>
</gene>
<dbReference type="GO" id="GO:0004104">
    <property type="term" value="F:cholinesterase activity"/>
    <property type="evidence" value="ECO:0007669"/>
    <property type="project" value="InterPro"/>
</dbReference>
<protein>
    <recommendedName>
        <fullName evidence="4">Carboxylic ester hydrolase</fullName>
        <ecNumber evidence="4">3.1.1.-</ecNumber>
    </recommendedName>
</protein>
<evidence type="ECO:0000313" key="6">
    <source>
        <dbReference type="EMBL" id="SAL23965.1"/>
    </source>
</evidence>
<evidence type="ECO:0000313" key="7">
    <source>
        <dbReference type="Proteomes" id="UP000054770"/>
    </source>
</evidence>
<dbReference type="InterPro" id="IPR050309">
    <property type="entry name" value="Type-B_Carboxylest/Lipase"/>
</dbReference>
<evidence type="ECO:0000256" key="2">
    <source>
        <dbReference type="ARBA" id="ARBA00022801"/>
    </source>
</evidence>
<reference evidence="6" key="1">
    <citation type="submission" date="2016-01" db="EMBL/GenBank/DDBJ databases">
        <authorList>
            <person name="Peeters C."/>
        </authorList>
    </citation>
    <scope>NUCLEOTIDE SEQUENCE [LARGE SCALE GENOMIC DNA]</scope>
    <source>
        <strain evidence="6">LMG 22940</strain>
    </source>
</reference>
<evidence type="ECO:0000256" key="3">
    <source>
        <dbReference type="PIRSR" id="PIRSR600997-1"/>
    </source>
</evidence>
<dbReference type="InterPro" id="IPR002018">
    <property type="entry name" value="CarbesteraseB"/>
</dbReference>
<dbReference type="EMBL" id="FCON02000007">
    <property type="protein sequence ID" value="SAL23965.1"/>
    <property type="molecule type" value="Genomic_DNA"/>
</dbReference>
<dbReference type="InterPro" id="IPR019826">
    <property type="entry name" value="Carboxylesterase_B_AS"/>
</dbReference>
<dbReference type="PROSITE" id="PS00122">
    <property type="entry name" value="CARBOXYLESTERASE_B_1"/>
    <property type="match status" value="1"/>
</dbReference>
<evidence type="ECO:0000256" key="4">
    <source>
        <dbReference type="RuleBase" id="RU361235"/>
    </source>
</evidence>
<dbReference type="OrthoDB" id="9775851at2"/>
<proteinExistence type="inferred from homology"/>
<evidence type="ECO:0000256" key="1">
    <source>
        <dbReference type="ARBA" id="ARBA00005964"/>
    </source>
</evidence>
<keyword evidence="7" id="KW-1185">Reference proteome</keyword>
<dbReference type="EC" id="3.1.1.-" evidence="4"/>
<sequence length="488" mass="52812">MTKTTITHCAQGVLKGVLDDGVHTFFDIPYAVDAGRFLPALAPSTWPGERDCTRPGPVFPQLPSRLDFVMGPTARGAEMSEDAFRLNVFTPTLSGKLPVIFWIHGGGFLTGGGSLQCYFGDQLSRSGRAVVVTMNYRLGLLGNLFMKGTSPGNLAVRDLEMALQWVKANIGSFGGNPESIVLAGQSAGAWFTQLLAAMKRTSVLVKGGIMLSYPGLPPMTPEAAQAMAEQSCAMAGIDSSGEALRTMPMERILELQTSMLRAQSAFAEVPVLFRTVCDNEVPANPGAQARENFAGKPLMIGWTREEMGSFLASHPAMTSATEEQALKKYGEEFGEQGKPSYTRALKRRLDGRPYTTLVDLGSDKLFKLPAIKFATEMESAGSKVFAYQFDFQSPQPEVGACHCFELPFVFGNFEDWVDAPMLDGIDLAAARSLSACIQEYVLNFVESGNPNGEHLPYWPAYGRLQGHRTMRFADVIEAVASDAGSGAH</sequence>
<dbReference type="AlphaFoldDB" id="A0A158FVW1"/>
<dbReference type="Pfam" id="PF00135">
    <property type="entry name" value="COesterase"/>
    <property type="match status" value="1"/>
</dbReference>
<comment type="caution">
    <text evidence="6">The sequence shown here is derived from an EMBL/GenBank/DDBJ whole genome shotgun (WGS) entry which is preliminary data.</text>
</comment>
<feature type="active site" description="Charge relay system" evidence="3">
    <location>
        <position position="402"/>
    </location>
</feature>
<dbReference type="RefSeq" id="WP_087643266.1">
    <property type="nucleotide sequence ID" value="NZ_FCON02000007.1"/>
</dbReference>
<name>A0A158FVW1_9BURK</name>
<comment type="similarity">
    <text evidence="1 4">Belongs to the type-B carboxylesterase/lipase family.</text>
</comment>
<keyword evidence="2 4" id="KW-0378">Hydrolase</keyword>
<dbReference type="SUPFAM" id="SSF53474">
    <property type="entry name" value="alpha/beta-Hydrolases"/>
    <property type="match status" value="1"/>
</dbReference>
<dbReference type="Gene3D" id="3.40.50.1820">
    <property type="entry name" value="alpha/beta hydrolase"/>
    <property type="match status" value="1"/>
</dbReference>
<feature type="active site" description="Acyl-ester intermediate" evidence="3">
    <location>
        <position position="186"/>
    </location>
</feature>
<dbReference type="InterPro" id="IPR000997">
    <property type="entry name" value="Cholinesterase"/>
</dbReference>
<feature type="active site" description="Charge relay system" evidence="3">
    <location>
        <position position="306"/>
    </location>
</feature>
<feature type="domain" description="Carboxylesterase type B" evidence="5">
    <location>
        <begin position="9"/>
        <end position="463"/>
    </location>
</feature>